<accession>A0AAW0EYD9</accession>
<gene>
    <name evidence="4" type="ORF">NESM_000853500</name>
</gene>
<keyword evidence="2" id="KW-1133">Transmembrane helix</keyword>
<keyword evidence="2" id="KW-0472">Membrane</keyword>
<reference evidence="4 5" key="1">
    <citation type="journal article" date="2021" name="MBio">
        <title>A New Model Trypanosomatid, Novymonas esmeraldas: Genomic Perception of Its 'Candidatus Pandoraea novymonadis' Endosymbiont.</title>
        <authorList>
            <person name="Zakharova A."/>
            <person name="Saura A."/>
            <person name="Butenko A."/>
            <person name="Podesvova L."/>
            <person name="Warmusova S."/>
            <person name="Kostygov A.Y."/>
            <person name="Nenarokova A."/>
            <person name="Lukes J."/>
            <person name="Opperdoes F.R."/>
            <person name="Yurchenko V."/>
        </authorList>
    </citation>
    <scope>NUCLEOTIDE SEQUENCE [LARGE SCALE GENOMIC DNA]</scope>
    <source>
        <strain evidence="4 5">E262AT.01</strain>
    </source>
</reference>
<keyword evidence="5" id="KW-1185">Reference proteome</keyword>
<feature type="signal peptide" evidence="3">
    <location>
        <begin position="1"/>
        <end position="28"/>
    </location>
</feature>
<dbReference type="InterPro" id="IPR031797">
    <property type="entry name" value="DUF5075"/>
</dbReference>
<dbReference type="EMBL" id="JAECZO010000184">
    <property type="protein sequence ID" value="KAK7198870.1"/>
    <property type="molecule type" value="Genomic_DNA"/>
</dbReference>
<feature type="compositionally biased region" description="Basic residues" evidence="1">
    <location>
        <begin position="438"/>
        <end position="448"/>
    </location>
</feature>
<feature type="transmembrane region" description="Helical" evidence="2">
    <location>
        <begin position="262"/>
        <end position="286"/>
    </location>
</feature>
<comment type="caution">
    <text evidence="4">The sequence shown here is derived from an EMBL/GenBank/DDBJ whole genome shotgun (WGS) entry which is preliminary data.</text>
</comment>
<evidence type="ECO:0008006" key="6">
    <source>
        <dbReference type="Google" id="ProtNLM"/>
    </source>
</evidence>
<evidence type="ECO:0000313" key="4">
    <source>
        <dbReference type="EMBL" id="KAK7198870.1"/>
    </source>
</evidence>
<keyword evidence="3" id="KW-0732">Signal</keyword>
<dbReference type="PANTHER" id="PTHR35613">
    <property type="entry name" value="C-TYPE LECTIN DOMAIN-CONTAINING PROTEIN"/>
    <property type="match status" value="1"/>
</dbReference>
<feature type="chain" id="PRO_5043765761" description="Membrane-associated protein" evidence="3">
    <location>
        <begin position="29"/>
        <end position="473"/>
    </location>
</feature>
<sequence length="473" mass="51613">MRSVSASIAAAALLVGLLLCSVADVAHAQGLPGLLLLQIKGYMTYSSASLASSHTPATYVDTETTCFNAGGVPASPAYVSVINEIAANMRNNGADSYSTIYAGSSAAPSLSPTTCAERTPALLSGKSSASCSYRWRYGFYDLYTFDGEPGTAYWLNLYKQSSGPTQVQNNYQQVVWNPGKDSAGNFYPRGYYGGIASPSPTGGLYSMDESLTANDNDPNPLNKYMIVCEYQYYPIRPPVSTRMPQPSFVNGFKDLTWPQQHWWVIFLIVAVIILAGLIAIIIYCCATSTKPKEEEPIFQMVIRERVGKAYIVGDESATMEKQQRGGAMPHPLMPNPQNMTPEEAEEHRRQMRYGRGFNPQQQMNPEDMAMGVAGIYNNGERRQYADGNACVDAEGNPIESNFADIGEDALPRMVPVYDGQDEDAGGDTASQAPSAITSKRRSARRNRSRTTSQTFDDVELPQAGEIDETNVNL</sequence>
<proteinExistence type="predicted"/>
<dbReference type="Proteomes" id="UP001430356">
    <property type="component" value="Unassembled WGS sequence"/>
</dbReference>
<organism evidence="4 5">
    <name type="scientific">Novymonas esmeraldas</name>
    <dbReference type="NCBI Taxonomy" id="1808958"/>
    <lineage>
        <taxon>Eukaryota</taxon>
        <taxon>Discoba</taxon>
        <taxon>Euglenozoa</taxon>
        <taxon>Kinetoplastea</taxon>
        <taxon>Metakinetoplastina</taxon>
        <taxon>Trypanosomatida</taxon>
        <taxon>Trypanosomatidae</taxon>
        <taxon>Novymonas</taxon>
    </lineage>
</organism>
<evidence type="ECO:0000256" key="3">
    <source>
        <dbReference type="SAM" id="SignalP"/>
    </source>
</evidence>
<dbReference type="AlphaFoldDB" id="A0AAW0EYD9"/>
<protein>
    <recommendedName>
        <fullName evidence="6">Membrane-associated protein</fullName>
    </recommendedName>
</protein>
<name>A0AAW0EYD9_9TRYP</name>
<dbReference type="PANTHER" id="PTHR35613:SF2">
    <property type="entry name" value="C-TYPE LECTIN DOMAIN-CONTAINING PROTEIN"/>
    <property type="match status" value="1"/>
</dbReference>
<evidence type="ECO:0000256" key="1">
    <source>
        <dbReference type="SAM" id="MobiDB-lite"/>
    </source>
</evidence>
<feature type="region of interest" description="Disordered" evidence="1">
    <location>
        <begin position="416"/>
        <end position="473"/>
    </location>
</feature>
<dbReference type="Pfam" id="PF16825">
    <property type="entry name" value="DUF5075"/>
    <property type="match status" value="1"/>
</dbReference>
<evidence type="ECO:0000313" key="5">
    <source>
        <dbReference type="Proteomes" id="UP001430356"/>
    </source>
</evidence>
<keyword evidence="2" id="KW-0812">Transmembrane</keyword>
<evidence type="ECO:0000256" key="2">
    <source>
        <dbReference type="SAM" id="Phobius"/>
    </source>
</evidence>